<evidence type="ECO:0000256" key="3">
    <source>
        <dbReference type="ARBA" id="ARBA00023180"/>
    </source>
</evidence>
<evidence type="ECO:0000256" key="2">
    <source>
        <dbReference type="ARBA" id="ARBA00023157"/>
    </source>
</evidence>
<reference evidence="6 7" key="1">
    <citation type="submission" date="2019-12" db="EMBL/GenBank/DDBJ databases">
        <authorList>
            <person name="Alioto T."/>
            <person name="Alioto T."/>
            <person name="Gomez Garrido J."/>
        </authorList>
    </citation>
    <scope>NUCLEOTIDE SEQUENCE [LARGE SCALE GENOMIC DNA]</scope>
</reference>
<keyword evidence="7" id="KW-1185">Reference proteome</keyword>
<accession>A0A8S0PJZ2</accession>
<name>A0A8S0PJZ2_OLEEU</name>
<dbReference type="Proteomes" id="UP000594638">
    <property type="component" value="Unassembled WGS sequence"/>
</dbReference>
<dbReference type="Pfam" id="PF01453">
    <property type="entry name" value="B_lectin"/>
    <property type="match status" value="1"/>
</dbReference>
<dbReference type="PANTHER" id="PTHR32444:SF63">
    <property type="entry name" value="G-TYPE LECTIN S-RECEPTOR-LIKE SERINE_THREONINE-PROTEIN KINASE RKS1"/>
    <property type="match status" value="1"/>
</dbReference>
<evidence type="ECO:0000259" key="5">
    <source>
        <dbReference type="Pfam" id="PF01453"/>
    </source>
</evidence>
<evidence type="ECO:0000259" key="4">
    <source>
        <dbReference type="Pfam" id="PF00954"/>
    </source>
</evidence>
<dbReference type="EMBL" id="CACTIH010000111">
    <property type="protein sequence ID" value="CAA2954325.1"/>
    <property type="molecule type" value="Genomic_DNA"/>
</dbReference>
<dbReference type="SUPFAM" id="SSF51110">
    <property type="entry name" value="alpha-D-mannose-specific plant lectins"/>
    <property type="match status" value="1"/>
</dbReference>
<dbReference type="AlphaFoldDB" id="A0A8S0PJZ2"/>
<evidence type="ECO:0000313" key="6">
    <source>
        <dbReference type="EMBL" id="CAA2954325.1"/>
    </source>
</evidence>
<dbReference type="OrthoDB" id="1933550at2759"/>
<dbReference type="InterPro" id="IPR001480">
    <property type="entry name" value="Bulb-type_lectin_dom"/>
</dbReference>
<dbReference type="Pfam" id="PF00954">
    <property type="entry name" value="S_locus_glycop"/>
    <property type="match status" value="1"/>
</dbReference>
<protein>
    <submittedName>
        <fullName evidence="6">G-type lectin S-receptor-like serine threonine-kinase At1g11410</fullName>
    </submittedName>
</protein>
<dbReference type="InterPro" id="IPR036426">
    <property type="entry name" value="Bulb-type_lectin_dom_sf"/>
</dbReference>
<evidence type="ECO:0000256" key="1">
    <source>
        <dbReference type="ARBA" id="ARBA00022729"/>
    </source>
</evidence>
<proteinExistence type="predicted"/>
<feature type="domain" description="S-locus glycoprotein" evidence="4">
    <location>
        <begin position="63"/>
        <end position="173"/>
    </location>
</feature>
<dbReference type="PANTHER" id="PTHR32444">
    <property type="entry name" value="BULB-TYPE LECTIN DOMAIN-CONTAINING PROTEIN"/>
    <property type="match status" value="1"/>
</dbReference>
<evidence type="ECO:0000313" key="7">
    <source>
        <dbReference type="Proteomes" id="UP000594638"/>
    </source>
</evidence>
<sequence>METGNFVLFQDQSKSVIAWQSFDNPTNTILPNMKAGWRRTRLNTIITSWKSRNDLGTGSERLWRTRHWNGLRGSGVPVMDPNYTINISYIENDDEVTITYVVKDPSIFSILVLNEMGTLEQLTWQGPERGWARFWSAHTDQCDNSAHCGAYGSCDLFNLSEFECSCLPGYEPQLER</sequence>
<keyword evidence="2" id="KW-1015">Disulfide bond</keyword>
<dbReference type="GO" id="GO:0048544">
    <property type="term" value="P:recognition of pollen"/>
    <property type="evidence" value="ECO:0007669"/>
    <property type="project" value="InterPro"/>
</dbReference>
<feature type="domain" description="Bulb-type lectin" evidence="5">
    <location>
        <begin position="2"/>
        <end position="50"/>
    </location>
</feature>
<keyword evidence="3" id="KW-0325">Glycoprotein</keyword>
<dbReference type="Gramene" id="OE9A058912T1">
    <property type="protein sequence ID" value="OE9A058912C1"/>
    <property type="gene ID" value="OE9A058912"/>
</dbReference>
<comment type="caution">
    <text evidence="6">The sequence shown here is derived from an EMBL/GenBank/DDBJ whole genome shotgun (WGS) entry which is preliminary data.</text>
</comment>
<gene>
    <name evidence="6" type="ORF">OLEA9_A058912</name>
</gene>
<organism evidence="6 7">
    <name type="scientific">Olea europaea subsp. europaea</name>
    <dbReference type="NCBI Taxonomy" id="158383"/>
    <lineage>
        <taxon>Eukaryota</taxon>
        <taxon>Viridiplantae</taxon>
        <taxon>Streptophyta</taxon>
        <taxon>Embryophyta</taxon>
        <taxon>Tracheophyta</taxon>
        <taxon>Spermatophyta</taxon>
        <taxon>Magnoliopsida</taxon>
        <taxon>eudicotyledons</taxon>
        <taxon>Gunneridae</taxon>
        <taxon>Pentapetalae</taxon>
        <taxon>asterids</taxon>
        <taxon>lamiids</taxon>
        <taxon>Lamiales</taxon>
        <taxon>Oleaceae</taxon>
        <taxon>Oleeae</taxon>
        <taxon>Olea</taxon>
    </lineage>
</organism>
<keyword evidence="1" id="KW-0732">Signal</keyword>
<dbReference type="InterPro" id="IPR000858">
    <property type="entry name" value="S_locus_glycoprot_dom"/>
</dbReference>